<dbReference type="OrthoDB" id="9804723at2"/>
<evidence type="ECO:0000313" key="3">
    <source>
        <dbReference type="Proteomes" id="UP000284202"/>
    </source>
</evidence>
<accession>A0A418SRU6</accession>
<sequence>MTEIFRRHWPGDTDRPALALHCMMASAGYWGPIAERLEGKVDLHGFDMPGHGRSGPWQPEANGPDYHTATTRIAASFINHPLDLIGHSMGATVALRIALAAPEAIRSLTLIEPVLFAAAPDEMVAVQPDGDLERLISEGRDEEATRQFLAAWGTQSYDVLPDDMKDRMRACVRLVAACTPDLMRDRANLLREGGLEAITAPVLLISGEQSPPSIHAIAETLASRLPDVGRAVVPDAGHMAPITHPDQVAGLIDVNLDRA</sequence>
<keyword evidence="2" id="KW-0378">Hydrolase</keyword>
<protein>
    <submittedName>
        <fullName evidence="2">Alpha/beta fold hydrolase</fullName>
    </submittedName>
</protein>
<dbReference type="SUPFAM" id="SSF53474">
    <property type="entry name" value="alpha/beta-Hydrolases"/>
    <property type="match status" value="1"/>
</dbReference>
<dbReference type="Gene3D" id="3.40.50.1820">
    <property type="entry name" value="alpha/beta hydrolase"/>
    <property type="match status" value="1"/>
</dbReference>
<dbReference type="PANTHER" id="PTHR43798">
    <property type="entry name" value="MONOACYLGLYCEROL LIPASE"/>
    <property type="match status" value="1"/>
</dbReference>
<evidence type="ECO:0000313" key="2">
    <source>
        <dbReference type="EMBL" id="RJE83700.1"/>
    </source>
</evidence>
<dbReference type="RefSeq" id="WP_119750293.1">
    <property type="nucleotide sequence ID" value="NZ_QZCG01000010.1"/>
</dbReference>
<dbReference type="InterPro" id="IPR029058">
    <property type="entry name" value="AB_hydrolase_fold"/>
</dbReference>
<dbReference type="InterPro" id="IPR000073">
    <property type="entry name" value="AB_hydrolase_1"/>
</dbReference>
<dbReference type="GO" id="GO:0016787">
    <property type="term" value="F:hydrolase activity"/>
    <property type="evidence" value="ECO:0007669"/>
    <property type="project" value="UniProtKB-KW"/>
</dbReference>
<dbReference type="EMBL" id="QZCG01000010">
    <property type="protein sequence ID" value="RJE83700.1"/>
    <property type="molecule type" value="Genomic_DNA"/>
</dbReference>
<dbReference type="AlphaFoldDB" id="A0A418SRU6"/>
<evidence type="ECO:0000259" key="1">
    <source>
        <dbReference type="Pfam" id="PF12697"/>
    </source>
</evidence>
<keyword evidence="3" id="KW-1185">Reference proteome</keyword>
<feature type="domain" description="AB hydrolase-1" evidence="1">
    <location>
        <begin position="19"/>
        <end position="249"/>
    </location>
</feature>
<gene>
    <name evidence="2" type="ORF">D3P04_14960</name>
</gene>
<organism evidence="2 3">
    <name type="scientific">Paracoccus onubensis</name>
    <dbReference type="NCBI Taxonomy" id="1675788"/>
    <lineage>
        <taxon>Bacteria</taxon>
        <taxon>Pseudomonadati</taxon>
        <taxon>Pseudomonadota</taxon>
        <taxon>Alphaproteobacteria</taxon>
        <taxon>Rhodobacterales</taxon>
        <taxon>Paracoccaceae</taxon>
        <taxon>Paracoccus</taxon>
    </lineage>
</organism>
<comment type="caution">
    <text evidence="2">The sequence shown here is derived from an EMBL/GenBank/DDBJ whole genome shotgun (WGS) entry which is preliminary data.</text>
</comment>
<dbReference type="InterPro" id="IPR050266">
    <property type="entry name" value="AB_hydrolase_sf"/>
</dbReference>
<proteinExistence type="predicted"/>
<name>A0A418SRU6_9RHOB</name>
<reference evidence="3" key="1">
    <citation type="submission" date="2018-09" db="EMBL/GenBank/DDBJ databases">
        <title>Acidovorax cavernicola nov. sp. isolated from Gruta de las Maravillas (Aracena, Spain).</title>
        <authorList>
            <person name="Jurado V."/>
            <person name="Gutierrez-Patricio S."/>
            <person name="Gonzalez-Pimentel J.L."/>
            <person name="Miller A.Z."/>
            <person name="Laiz L."/>
            <person name="Saiz-Jimenez C."/>
        </authorList>
    </citation>
    <scope>NUCLEOTIDE SEQUENCE [LARGE SCALE GENOMIC DNA]</scope>
    <source>
        <strain evidence="3">1011MAR3C25</strain>
    </source>
</reference>
<dbReference type="Pfam" id="PF12697">
    <property type="entry name" value="Abhydrolase_6"/>
    <property type="match status" value="1"/>
</dbReference>
<dbReference type="Proteomes" id="UP000284202">
    <property type="component" value="Unassembled WGS sequence"/>
</dbReference>